<feature type="compositionally biased region" description="Basic and acidic residues" evidence="1">
    <location>
        <begin position="532"/>
        <end position="559"/>
    </location>
</feature>
<feature type="region of interest" description="Disordered" evidence="1">
    <location>
        <begin position="371"/>
        <end position="448"/>
    </location>
</feature>
<feature type="region of interest" description="Disordered" evidence="1">
    <location>
        <begin position="1006"/>
        <end position="1077"/>
    </location>
</feature>
<dbReference type="Proteomes" id="UP000070700">
    <property type="component" value="Unassembled WGS sequence"/>
</dbReference>
<feature type="region of interest" description="Disordered" evidence="1">
    <location>
        <begin position="599"/>
        <end position="712"/>
    </location>
</feature>
<feature type="region of interest" description="Disordered" evidence="1">
    <location>
        <begin position="280"/>
        <end position="344"/>
    </location>
</feature>
<evidence type="ECO:0000313" key="2">
    <source>
        <dbReference type="EMBL" id="KUJ18860.1"/>
    </source>
</evidence>
<reference evidence="2 3" key="1">
    <citation type="submission" date="2015-10" db="EMBL/GenBank/DDBJ databases">
        <title>Full genome of DAOMC 229536 Phialocephala scopiformis, a fungal endophyte of spruce producing the potent anti-insectan compound rugulosin.</title>
        <authorList>
            <consortium name="DOE Joint Genome Institute"/>
            <person name="Walker A.K."/>
            <person name="Frasz S.L."/>
            <person name="Seifert K.A."/>
            <person name="Miller J.D."/>
            <person name="Mondo S.J."/>
            <person name="Labutti K."/>
            <person name="Lipzen A."/>
            <person name="Dockter R."/>
            <person name="Kennedy M."/>
            <person name="Grigoriev I.V."/>
            <person name="Spatafora J.W."/>
        </authorList>
    </citation>
    <scope>NUCLEOTIDE SEQUENCE [LARGE SCALE GENOMIC DNA]</scope>
    <source>
        <strain evidence="2 3">CBS 120377</strain>
    </source>
</reference>
<feature type="region of interest" description="Disordered" evidence="1">
    <location>
        <begin position="938"/>
        <end position="992"/>
    </location>
</feature>
<feature type="compositionally biased region" description="Basic and acidic residues" evidence="1">
    <location>
        <begin position="948"/>
        <end position="964"/>
    </location>
</feature>
<organism evidence="2 3">
    <name type="scientific">Mollisia scopiformis</name>
    <name type="common">Conifer needle endophyte fungus</name>
    <name type="synonym">Phialocephala scopiformis</name>
    <dbReference type="NCBI Taxonomy" id="149040"/>
    <lineage>
        <taxon>Eukaryota</taxon>
        <taxon>Fungi</taxon>
        <taxon>Dikarya</taxon>
        <taxon>Ascomycota</taxon>
        <taxon>Pezizomycotina</taxon>
        <taxon>Leotiomycetes</taxon>
        <taxon>Helotiales</taxon>
        <taxon>Mollisiaceae</taxon>
        <taxon>Mollisia</taxon>
    </lineage>
</organism>
<dbReference type="InParanoid" id="A0A194XF89"/>
<name>A0A194XF89_MOLSC</name>
<feature type="compositionally biased region" description="Polar residues" evidence="1">
    <location>
        <begin position="299"/>
        <end position="308"/>
    </location>
</feature>
<keyword evidence="3" id="KW-1185">Reference proteome</keyword>
<proteinExistence type="predicted"/>
<accession>A0A194XF89</accession>
<feature type="compositionally biased region" description="Polar residues" evidence="1">
    <location>
        <begin position="433"/>
        <end position="445"/>
    </location>
</feature>
<dbReference type="RefSeq" id="XP_018073215.1">
    <property type="nucleotide sequence ID" value="XM_018218343.1"/>
</dbReference>
<evidence type="ECO:0000256" key="1">
    <source>
        <dbReference type="SAM" id="MobiDB-lite"/>
    </source>
</evidence>
<feature type="compositionally biased region" description="Acidic residues" evidence="1">
    <location>
        <begin position="1211"/>
        <end position="1225"/>
    </location>
</feature>
<feature type="compositionally biased region" description="Basic and acidic residues" evidence="1">
    <location>
        <begin position="698"/>
        <end position="712"/>
    </location>
</feature>
<feature type="compositionally biased region" description="Basic and acidic residues" evidence="1">
    <location>
        <begin position="1116"/>
        <end position="1154"/>
    </location>
</feature>
<feature type="compositionally biased region" description="Basic and acidic residues" evidence="1">
    <location>
        <begin position="736"/>
        <end position="760"/>
    </location>
</feature>
<evidence type="ECO:0000313" key="3">
    <source>
        <dbReference type="Proteomes" id="UP000070700"/>
    </source>
</evidence>
<feature type="region of interest" description="Disordered" evidence="1">
    <location>
        <begin position="489"/>
        <end position="559"/>
    </location>
</feature>
<feature type="compositionally biased region" description="Low complexity" evidence="1">
    <location>
        <begin position="200"/>
        <end position="237"/>
    </location>
</feature>
<feature type="compositionally biased region" description="Acidic residues" evidence="1">
    <location>
        <begin position="1023"/>
        <end position="1041"/>
    </location>
</feature>
<feature type="compositionally biased region" description="Polar residues" evidence="1">
    <location>
        <begin position="374"/>
        <end position="399"/>
    </location>
</feature>
<feature type="compositionally biased region" description="Polar residues" evidence="1">
    <location>
        <begin position="674"/>
        <end position="683"/>
    </location>
</feature>
<feature type="region of interest" description="Disordered" evidence="1">
    <location>
        <begin position="1270"/>
        <end position="1296"/>
    </location>
</feature>
<feature type="region of interest" description="Disordered" evidence="1">
    <location>
        <begin position="1089"/>
        <end position="1244"/>
    </location>
</feature>
<feature type="region of interest" description="Disordered" evidence="1">
    <location>
        <begin position="163"/>
        <end position="243"/>
    </location>
</feature>
<protein>
    <submittedName>
        <fullName evidence="2">Uncharacterized protein</fullName>
    </submittedName>
</protein>
<feature type="region of interest" description="Disordered" evidence="1">
    <location>
        <begin position="736"/>
        <end position="869"/>
    </location>
</feature>
<sequence>MDTEVPGSAEFVVSRLTIRGRLCPHNPKLASSTSSGVPSCLGFFYRKSNLILLLKTSCLCKTCYNTAVPNGYNAYCTPSEQFASRDPPGMDSGVQWWQFRPVGLEIYGLSDLIRLPLSTSSDDHQALELFAKQYRPFYMTLFHTLGKYVPKGLIDRDVNIASSQKNVPGEPGLGTTRQDKPATSEPADWYSTRPTTVGGSKPSSNPNLSSNTNRPPNLVSLASGVRSNQQVQSSSSVPAYVGRSSEQNDVRLASEMAAKPPQSFYIVNQRPLPDRTQLTAMKPKVSSTNIPGRFPTPASLKSPSQAAPTNERKDLQAPNHFSGNPASSSGAGPMSRFPPYTPLPQMELLSAEPNLNSKTSGSGVEISLLKRGSGSINQPKQSRAAATTQGAQISSQMPNLASKGSGMIRVPTFNPQKTPRNDGLFSMNDFRPSISTTSSNTLKQPTNRERLIPQNARLQAQVPFRGSQRDMLARSSMLRTAPDLARISGMGSRLDTRPNVVPSSLGRTFRGVPHSRFDGTQGSTRSFPHPKPHYEPGHGHKDRSNNESQERDEETRELKDELRSLEEDIELKEDVAKLNKDIDELDEALELRSEQGHAAEDLVDFPGDLPGRLEEPLISFDTPDHPLVENSDNLSRDNPDEFSTDSFKMRPFDENDESSIDKSESLQDPKDSLKSTVNTTTTDNRSRRLDEDSPDINDEARRHEGDNTSRDVADLAMGVLGGALLGDFLNEEKELEDPLLRDSTDKQDLFNDRILDHGEDPLQEQSGAEQDDDDPLPPRDLSQDGLYDIGDGLEVNGNGGTNLVHPNDEEEEESQATIFPQHCEDDDALTGNSGIFSSDEPAFSGFGEDENGDLGETERGWEFDQHEHENAALSSEMDHLFEERDSETVFDDQNIVFPEPDLGTEDRDLNEGNEFHNIFRDTAGQNEYENEARECEGLGDTFDEDEGQEGHEKDFGIFDGHDGLADDQLDPDNAFNKNDEDQDQAQMDAFMDPDTDLQLEDEIDHSQNPIEDEAAFGFGLDQIDAEDENLDDLIEPDDENNSVDLENPFAIDNEDDLEGDSPRFQSDDGELGDKDNNLECLDEIGDGNTFLDLDDGFERDKEGETFDFDPETEDPLAGHECDDGIFDNELKPESYDDPTANHDFDGDMEERGYESDPTIGDPLSDKFEDRTDNDDLTYNKDIYGAMEENDLGLEPNNDFSNDFENPLGNDELYEENSLDTNDDFDGLLPSDNLQNDVGDASAETYNDFDGAGMDFYDGGQLEDYGGDAEFAGTGVDYDEGENAGYGGGYVEGEVYE</sequence>
<dbReference type="KEGG" id="psco:LY89DRAFT_717380"/>
<feature type="compositionally biased region" description="Low complexity" evidence="1">
    <location>
        <begin position="322"/>
        <end position="335"/>
    </location>
</feature>
<dbReference type="GeneID" id="28828069"/>
<dbReference type="EMBL" id="KQ947412">
    <property type="protein sequence ID" value="KUJ18860.1"/>
    <property type="molecule type" value="Genomic_DNA"/>
</dbReference>
<gene>
    <name evidence="2" type="ORF">LY89DRAFT_717380</name>
</gene>
<feature type="compositionally biased region" description="Basic and acidic residues" evidence="1">
    <location>
        <begin position="856"/>
        <end position="869"/>
    </location>
</feature>
<feature type="compositionally biased region" description="Basic and acidic residues" evidence="1">
    <location>
        <begin position="647"/>
        <end position="673"/>
    </location>
</feature>
<feature type="compositionally biased region" description="Acidic residues" evidence="1">
    <location>
        <begin position="1105"/>
        <end position="1114"/>
    </location>
</feature>